<evidence type="ECO:0000256" key="8">
    <source>
        <dbReference type="ARBA" id="ARBA00023136"/>
    </source>
</evidence>
<proteinExistence type="inferred from homology"/>
<feature type="domain" description="ABC transmembrane type-1" evidence="10">
    <location>
        <begin position="15"/>
        <end position="215"/>
    </location>
</feature>
<name>A0ABV8UM94_9PROT</name>
<evidence type="ECO:0000256" key="7">
    <source>
        <dbReference type="ARBA" id="ARBA00022989"/>
    </source>
</evidence>
<comment type="caution">
    <text evidence="11">The sequence shown here is derived from an EMBL/GenBank/DDBJ whole genome shotgun (WGS) entry which is preliminary data.</text>
</comment>
<keyword evidence="6 9" id="KW-0812">Transmembrane</keyword>
<dbReference type="PROSITE" id="PS50928">
    <property type="entry name" value="ABC_TM1"/>
    <property type="match status" value="1"/>
</dbReference>
<dbReference type="NCBIfam" id="TIGR01726">
    <property type="entry name" value="HEQRo_perm_3TM"/>
    <property type="match status" value="1"/>
</dbReference>
<comment type="subcellular location">
    <subcellularLocation>
        <location evidence="1">Cell inner membrane</location>
        <topology evidence="1">Multi-pass membrane protein</topology>
    </subcellularLocation>
    <subcellularLocation>
        <location evidence="9">Cell membrane</location>
        <topology evidence="9">Multi-pass membrane protein</topology>
    </subcellularLocation>
</comment>
<evidence type="ECO:0000256" key="9">
    <source>
        <dbReference type="RuleBase" id="RU363032"/>
    </source>
</evidence>
<keyword evidence="7 9" id="KW-1133">Transmembrane helix</keyword>
<evidence type="ECO:0000259" key="10">
    <source>
        <dbReference type="PROSITE" id="PS50928"/>
    </source>
</evidence>
<accession>A0ABV8UM94</accession>
<feature type="transmembrane region" description="Helical" evidence="9">
    <location>
        <begin position="93"/>
        <end position="115"/>
    </location>
</feature>
<sequence>MLNLQGYGWMLLEGLQMTVLVGLCSLALAICLGIVGAGAKLSGNPVLRGGANVYTTVIRGIPELLLILLIFYGTPTLIQNIAGDMGYDIRIDFNPFLAGVITLGFIYGAFATEVFRGAFQSIPRGQIEAAQACGMHRLLVLRRIILPQVWRFALPGLGNVWMVLIKATALISIIQLEELMRTASIAMGATRLPFTFFFIASLLYLGITLVSVFIQQRLENWANRGIRRA</sequence>
<comment type="similarity">
    <text evidence="2">Belongs to the binding-protein-dependent transport system permease family. HisMQ subfamily.</text>
</comment>
<dbReference type="EMBL" id="JBHSCW010000004">
    <property type="protein sequence ID" value="MFC4351852.1"/>
    <property type="molecule type" value="Genomic_DNA"/>
</dbReference>
<evidence type="ECO:0000313" key="12">
    <source>
        <dbReference type="Proteomes" id="UP001595799"/>
    </source>
</evidence>
<organism evidence="11 12">
    <name type="scientific">Fodinicurvata halophila</name>
    <dbReference type="NCBI Taxonomy" id="1419723"/>
    <lineage>
        <taxon>Bacteria</taxon>
        <taxon>Pseudomonadati</taxon>
        <taxon>Pseudomonadota</taxon>
        <taxon>Alphaproteobacteria</taxon>
        <taxon>Rhodospirillales</taxon>
        <taxon>Rhodovibrionaceae</taxon>
        <taxon>Fodinicurvata</taxon>
    </lineage>
</organism>
<reference evidence="12" key="1">
    <citation type="journal article" date="2019" name="Int. J. Syst. Evol. Microbiol.">
        <title>The Global Catalogue of Microorganisms (GCM) 10K type strain sequencing project: providing services to taxonomists for standard genome sequencing and annotation.</title>
        <authorList>
            <consortium name="The Broad Institute Genomics Platform"/>
            <consortium name="The Broad Institute Genome Sequencing Center for Infectious Disease"/>
            <person name="Wu L."/>
            <person name="Ma J."/>
        </authorList>
    </citation>
    <scope>NUCLEOTIDE SEQUENCE [LARGE SCALE GENOMIC DNA]</scope>
    <source>
        <strain evidence="12">CECT 8472</strain>
    </source>
</reference>
<evidence type="ECO:0000256" key="5">
    <source>
        <dbReference type="ARBA" id="ARBA00022519"/>
    </source>
</evidence>
<dbReference type="Pfam" id="PF00528">
    <property type="entry name" value="BPD_transp_1"/>
    <property type="match status" value="1"/>
</dbReference>
<feature type="transmembrane region" description="Helical" evidence="9">
    <location>
        <begin position="20"/>
        <end position="39"/>
    </location>
</feature>
<feature type="transmembrane region" description="Helical" evidence="9">
    <location>
        <begin position="152"/>
        <end position="174"/>
    </location>
</feature>
<dbReference type="InterPro" id="IPR010065">
    <property type="entry name" value="AA_ABC_transptr_permease_3TM"/>
</dbReference>
<keyword evidence="4" id="KW-1003">Cell membrane</keyword>
<protein>
    <submittedName>
        <fullName evidence="11">ABC transporter permease</fullName>
    </submittedName>
</protein>
<feature type="transmembrane region" description="Helical" evidence="9">
    <location>
        <begin position="194"/>
        <end position="214"/>
    </location>
</feature>
<keyword evidence="8 9" id="KW-0472">Membrane</keyword>
<evidence type="ECO:0000313" key="11">
    <source>
        <dbReference type="EMBL" id="MFC4351852.1"/>
    </source>
</evidence>
<dbReference type="InterPro" id="IPR051613">
    <property type="entry name" value="ABC_transp_permease_HisMQ"/>
</dbReference>
<evidence type="ECO:0000256" key="1">
    <source>
        <dbReference type="ARBA" id="ARBA00004429"/>
    </source>
</evidence>
<dbReference type="InterPro" id="IPR000515">
    <property type="entry name" value="MetI-like"/>
</dbReference>
<feature type="transmembrane region" description="Helical" evidence="9">
    <location>
        <begin position="51"/>
        <end position="73"/>
    </location>
</feature>
<evidence type="ECO:0000256" key="3">
    <source>
        <dbReference type="ARBA" id="ARBA00022448"/>
    </source>
</evidence>
<keyword evidence="3 9" id="KW-0813">Transport</keyword>
<dbReference type="Gene3D" id="1.10.3720.10">
    <property type="entry name" value="MetI-like"/>
    <property type="match status" value="1"/>
</dbReference>
<evidence type="ECO:0000256" key="4">
    <source>
        <dbReference type="ARBA" id="ARBA00022475"/>
    </source>
</evidence>
<evidence type="ECO:0000256" key="6">
    <source>
        <dbReference type="ARBA" id="ARBA00022692"/>
    </source>
</evidence>
<dbReference type="RefSeq" id="WP_382422197.1">
    <property type="nucleotide sequence ID" value="NZ_JBHSCW010000004.1"/>
</dbReference>
<dbReference type="CDD" id="cd06261">
    <property type="entry name" value="TM_PBP2"/>
    <property type="match status" value="1"/>
</dbReference>
<gene>
    <name evidence="11" type="ORF">ACFOW6_09895</name>
</gene>
<dbReference type="PANTHER" id="PTHR30133">
    <property type="entry name" value="CATIONIC AMINO ACID TRANSPORTER, MEMBRANE COMPONENT"/>
    <property type="match status" value="1"/>
</dbReference>
<keyword evidence="5" id="KW-0997">Cell inner membrane</keyword>
<dbReference type="SUPFAM" id="SSF161098">
    <property type="entry name" value="MetI-like"/>
    <property type="match status" value="1"/>
</dbReference>
<evidence type="ECO:0000256" key="2">
    <source>
        <dbReference type="ARBA" id="ARBA00010072"/>
    </source>
</evidence>
<keyword evidence="12" id="KW-1185">Reference proteome</keyword>
<dbReference type="Proteomes" id="UP001595799">
    <property type="component" value="Unassembled WGS sequence"/>
</dbReference>
<dbReference type="InterPro" id="IPR035906">
    <property type="entry name" value="MetI-like_sf"/>
</dbReference>